<organism evidence="1 2">
    <name type="scientific">Burkholderia ambifaria</name>
    <dbReference type="NCBI Taxonomy" id="152480"/>
    <lineage>
        <taxon>Bacteria</taxon>
        <taxon>Pseudomonadati</taxon>
        <taxon>Pseudomonadota</taxon>
        <taxon>Betaproteobacteria</taxon>
        <taxon>Burkholderiales</taxon>
        <taxon>Burkholderiaceae</taxon>
        <taxon>Burkholderia</taxon>
        <taxon>Burkholderia cepacia complex</taxon>
    </lineage>
</organism>
<comment type="caution">
    <text evidence="1">The sequence shown here is derived from an EMBL/GenBank/DDBJ whole genome shotgun (WGS) entry which is preliminary data.</text>
</comment>
<dbReference type="AlphaFoldDB" id="A0AA41JJU2"/>
<accession>A0AA41JJU2</accession>
<gene>
    <name evidence="1" type="ORF">KDW93_14515</name>
</gene>
<dbReference type="EMBL" id="JAGSVG010000011">
    <property type="protein sequence ID" value="MBR8130178.1"/>
    <property type="molecule type" value="Genomic_DNA"/>
</dbReference>
<dbReference type="Proteomes" id="UP000682266">
    <property type="component" value="Unassembled WGS sequence"/>
</dbReference>
<name>A0AA41JJU2_9BURK</name>
<protein>
    <submittedName>
        <fullName evidence="1">Uncharacterized protein</fullName>
    </submittedName>
</protein>
<evidence type="ECO:0000313" key="2">
    <source>
        <dbReference type="Proteomes" id="UP000682266"/>
    </source>
</evidence>
<evidence type="ECO:0000313" key="1">
    <source>
        <dbReference type="EMBL" id="MBR8130178.1"/>
    </source>
</evidence>
<proteinExistence type="predicted"/>
<reference evidence="1" key="1">
    <citation type="submission" date="2021-04" db="EMBL/GenBank/DDBJ databases">
        <title>A collection of bacterial strains from the Burkholderia cepacia Research Laboratory and Repository.</title>
        <authorList>
            <person name="Lipuma J."/>
            <person name="Spilker T."/>
        </authorList>
    </citation>
    <scope>NUCLEOTIDE SEQUENCE</scope>
    <source>
        <strain evidence="1">AU36012</strain>
    </source>
</reference>
<dbReference type="Gene3D" id="2.60.120.620">
    <property type="entry name" value="q2cbj1_9rhob like domain"/>
    <property type="match status" value="1"/>
</dbReference>
<dbReference type="RefSeq" id="WP_105784897.1">
    <property type="nucleotide sequence ID" value="NZ_CADERF010000014.1"/>
</dbReference>
<sequence length="273" mass="30636">MQHTYPAQLMRFGTPACAEHMTIAAAVHALDADEADAIVMDIVPDGERDAWWDDEGFSSSPFTKNAHHAGIVATSVTLGQLQREQGDKLVSKAAEYFGIACRVNDGLRTTRFVRLFSDALDARPLTIGHDYEVEFLLATRRVYEPFEAPFNFAPHCDDVSYGRDTANWPLKRSFPRQLGGFLTIQGADNDAGMVMWDNRPDSRAALDQMHAEYRETGAIAALERAAKIMLKPQPGQLTLFQSKNLHAIERCTSTRRTMGLFLIHQEDGWRMFD</sequence>